<accession>A0A8S5SPI3</accession>
<dbReference type="EMBL" id="BK032639">
    <property type="protein sequence ID" value="DAF52599.1"/>
    <property type="molecule type" value="Genomic_DNA"/>
</dbReference>
<name>A0A8S5SPI3_9CAUD</name>
<reference evidence="1" key="1">
    <citation type="journal article" date="2021" name="Proc. Natl. Acad. Sci. U.S.A.">
        <title>A Catalog of Tens of Thousands of Viruses from Human Metagenomes Reveals Hidden Associations with Chronic Diseases.</title>
        <authorList>
            <person name="Tisza M.J."/>
            <person name="Buck C.B."/>
        </authorList>
    </citation>
    <scope>NUCLEOTIDE SEQUENCE</scope>
    <source>
        <strain evidence="1">CtAjZ17</strain>
    </source>
</reference>
<evidence type="ECO:0000313" key="1">
    <source>
        <dbReference type="EMBL" id="DAF52599.1"/>
    </source>
</evidence>
<sequence>MITSMYKRTQSSGNGIHYCTSAYPGPFHGGN</sequence>
<proteinExistence type="predicted"/>
<organism evidence="1">
    <name type="scientific">Siphoviridae sp. ctAjZ17</name>
    <dbReference type="NCBI Taxonomy" id="2827797"/>
    <lineage>
        <taxon>Viruses</taxon>
        <taxon>Duplodnaviria</taxon>
        <taxon>Heunggongvirae</taxon>
        <taxon>Uroviricota</taxon>
        <taxon>Caudoviricetes</taxon>
    </lineage>
</organism>
<protein>
    <submittedName>
        <fullName evidence="1">Uncharacterized protein</fullName>
    </submittedName>
</protein>